<dbReference type="GO" id="GO:0032153">
    <property type="term" value="C:cell division site"/>
    <property type="evidence" value="ECO:0007669"/>
    <property type="project" value="UniProtKB-UniRule"/>
</dbReference>
<proteinExistence type="inferred from homology"/>
<dbReference type="RefSeq" id="WP_015641873.1">
    <property type="nucleotide sequence ID" value="NC_021219.1"/>
</dbReference>
<name>R4PLE2_9BACT</name>
<dbReference type="SMART" id="SM00842">
    <property type="entry name" value="FtsA"/>
    <property type="match status" value="1"/>
</dbReference>
<dbReference type="CDD" id="cd24048">
    <property type="entry name" value="ASKHA_NBD_FtsA"/>
    <property type="match status" value="1"/>
</dbReference>
<dbReference type="Pfam" id="PF14450">
    <property type="entry name" value="FtsA"/>
    <property type="match status" value="1"/>
</dbReference>
<keyword evidence="2 5" id="KW-0132">Cell division</keyword>
<feature type="domain" description="SHS2" evidence="7">
    <location>
        <begin position="8"/>
        <end position="197"/>
    </location>
</feature>
<dbReference type="InterPro" id="IPR050696">
    <property type="entry name" value="FtsA/MreB"/>
</dbReference>
<dbReference type="EMBL" id="CP005957">
    <property type="protein sequence ID" value="AGL62423.1"/>
    <property type="molecule type" value="Genomic_DNA"/>
</dbReference>
<dbReference type="InterPro" id="IPR020823">
    <property type="entry name" value="Cell_div_FtsA"/>
</dbReference>
<keyword evidence="9" id="KW-1185">Reference proteome</keyword>
<dbReference type="Pfam" id="PF02491">
    <property type="entry name" value="SHS2_FTSA"/>
    <property type="match status" value="1"/>
</dbReference>
<comment type="similarity">
    <text evidence="5 6">Belongs to the FtsA/MreB family.</text>
</comment>
<dbReference type="Proteomes" id="UP000013893">
    <property type="component" value="Chromosome"/>
</dbReference>
<organism evidence="8 9">
    <name type="scientific">Candidatus Saccharimonas aalborgensis</name>
    <dbReference type="NCBI Taxonomy" id="1332188"/>
    <lineage>
        <taxon>Bacteria</taxon>
        <taxon>Candidatus Saccharimonadota</taxon>
        <taxon>Candidatus Saccharimonadia</taxon>
        <taxon>Candidatus Saccharimonadales</taxon>
        <taxon>Candidatus Saccharimonadaceae</taxon>
        <taxon>Candidatus Saccharimonas</taxon>
    </lineage>
</organism>
<dbReference type="KEGG" id="saal:L336_0721"/>
<evidence type="ECO:0000256" key="3">
    <source>
        <dbReference type="ARBA" id="ARBA00023136"/>
    </source>
</evidence>
<dbReference type="SUPFAM" id="SSF53067">
    <property type="entry name" value="Actin-like ATPase domain"/>
    <property type="match status" value="2"/>
</dbReference>
<comment type="function">
    <text evidence="5 6">Cell division protein that is involved in the assembly of the Z ring. May serve as a membrane anchor for the Z ring.</text>
</comment>
<dbReference type="AlphaFoldDB" id="R4PLE2"/>
<dbReference type="OrthoDB" id="9768127at2"/>
<evidence type="ECO:0000313" key="9">
    <source>
        <dbReference type="Proteomes" id="UP000013893"/>
    </source>
</evidence>
<sequence length="413" mass="42882">MQEQNRYAVGIDVGTTMIRCVVGHVDPATGTPTIVGVGQAPNTGMRKGTVVNLAGPAHAIDEALGEAERMSGYEVNDATMSINGSHILSTKADGMIAVGMADHEINSEDLRRIEEVATTGKVPANREILEVVPHSYILDGQTGIKDPLGMSGTRLEIDANVISALSPYVSSLQKAAEMATVHPNALVVSVLAAAKASLGEQQIESGVAVVDIGGATTGVAVFEEGDLQYVGIIPIGGANITNDLAIGLKADPELAEKVKVTHAVAVSRKENEGVSVKHGGEVMSFSTQDIDEIVEARLEELFEAVQKELKKAGRAGQLPSGVVLTGGGAKLKGIAEYAKEQLGLAVRVGKPGGFGGVADQIEEPQFATAVGLMLVDVDDANVRQPTTGKRINGAKAVKQASGILSKLLSRFKA</sequence>
<protein>
    <recommendedName>
        <fullName evidence="5 6">Cell division protein FtsA</fullName>
    </recommendedName>
</protein>
<evidence type="ECO:0000256" key="1">
    <source>
        <dbReference type="ARBA" id="ARBA00022475"/>
    </source>
</evidence>
<dbReference type="InterPro" id="IPR043129">
    <property type="entry name" value="ATPase_NBD"/>
</dbReference>
<evidence type="ECO:0000259" key="7">
    <source>
        <dbReference type="SMART" id="SM00842"/>
    </source>
</evidence>
<dbReference type="HAMAP" id="MF_02033">
    <property type="entry name" value="FtsA"/>
    <property type="match status" value="1"/>
</dbReference>
<keyword evidence="4 5" id="KW-0131">Cell cycle</keyword>
<evidence type="ECO:0000256" key="6">
    <source>
        <dbReference type="PIRNR" id="PIRNR003101"/>
    </source>
</evidence>
<evidence type="ECO:0000313" key="8">
    <source>
        <dbReference type="EMBL" id="AGL62423.1"/>
    </source>
</evidence>
<evidence type="ECO:0000256" key="5">
    <source>
        <dbReference type="HAMAP-Rule" id="MF_02033"/>
    </source>
</evidence>
<dbReference type="HOGENOM" id="CLU_037850_1_1_0"/>
<dbReference type="Gene3D" id="3.30.420.40">
    <property type="match status" value="2"/>
</dbReference>
<keyword evidence="3 5" id="KW-0472">Membrane</keyword>
<reference evidence="8 9" key="1">
    <citation type="journal article" date="2013" name="Nat. Biotechnol.">
        <title>Genome sequences of rare, uncultured bacteria obtained by differential coverage binning of multiple metagenomes.</title>
        <authorList>
            <person name="Albertsen M."/>
            <person name="Hugenholtz P."/>
            <person name="Skarshewski A."/>
            <person name="Nielsen K.L."/>
            <person name="Tyson G.W."/>
            <person name="Nielsen P.H."/>
        </authorList>
    </citation>
    <scope>NUCLEOTIDE SEQUENCE [LARGE SCALE GENOMIC DNA]</scope>
    <source>
        <strain evidence="8">TM71</strain>
    </source>
</reference>
<dbReference type="PANTHER" id="PTHR32432:SF4">
    <property type="entry name" value="CELL DIVISION PROTEIN FTSA"/>
    <property type="match status" value="1"/>
</dbReference>
<evidence type="ECO:0000256" key="2">
    <source>
        <dbReference type="ARBA" id="ARBA00022618"/>
    </source>
</evidence>
<keyword evidence="1 5" id="KW-1003">Cell membrane</keyword>
<dbReference type="PANTHER" id="PTHR32432">
    <property type="entry name" value="CELL DIVISION PROTEIN FTSA-RELATED"/>
    <property type="match status" value="1"/>
</dbReference>
<dbReference type="PIRSF" id="PIRSF003101">
    <property type="entry name" value="FtsA"/>
    <property type="match status" value="1"/>
</dbReference>
<dbReference type="NCBIfam" id="TIGR01174">
    <property type="entry name" value="ftsA"/>
    <property type="match status" value="1"/>
</dbReference>
<comment type="subcellular location">
    <subcellularLocation>
        <location evidence="5">Cell membrane</location>
        <topology evidence="5">Peripheral membrane protein</topology>
        <orientation evidence="5">Cytoplasmic side</orientation>
    </subcellularLocation>
    <text evidence="5">Localizes to the Z ring in an FtsZ-dependent manner. Targeted to the membrane through a conserved C-terminal amphipathic helix.</text>
</comment>
<dbReference type="InterPro" id="IPR003494">
    <property type="entry name" value="SHS2_FtsA"/>
</dbReference>
<gene>
    <name evidence="5 8" type="primary">ftsA</name>
    <name evidence="8" type="ORF">L336_0721</name>
</gene>
<evidence type="ECO:0000256" key="4">
    <source>
        <dbReference type="ARBA" id="ARBA00023306"/>
    </source>
</evidence>
<dbReference type="Gene3D" id="3.30.1490.110">
    <property type="match status" value="1"/>
</dbReference>
<dbReference type="STRING" id="1332188.L336_0721"/>
<accession>R4PLE2</accession>
<dbReference type="GO" id="GO:0043093">
    <property type="term" value="P:FtsZ-dependent cytokinesis"/>
    <property type="evidence" value="ECO:0007669"/>
    <property type="project" value="UniProtKB-UniRule"/>
</dbReference>
<comment type="subunit">
    <text evidence="5">Self-interacts. Interacts with FtsZ.</text>
</comment>
<dbReference type="PATRIC" id="fig|1332188.3.peg.709"/>
<dbReference type="GO" id="GO:0009898">
    <property type="term" value="C:cytoplasmic side of plasma membrane"/>
    <property type="evidence" value="ECO:0007669"/>
    <property type="project" value="UniProtKB-UniRule"/>
</dbReference>